<sequence>MRIIFSFLALAFLFTSCDDGDVISVSLEFDDTFDTCGDLVCYKIKSDPSESLSLRLNTTIEALIDTDPDPDNPLLVELANDEIEFTITSTYSFNYRTYSTEITENIFCSDIPPSDVTIVNDYVSNDGLAIFNVVLTEDDNDGIPADLEDENTDGDNNPATNPTDTDNDGIPDYLDADDDGDNVLTSIEIEGQIITSEIELAAVRDTDGDGIANYLDNNDDGDSVLTIDEEGFITPNLNPADDITDPNVGPDYLNEFVFENDAQTTTYRSNTISQTFVLELSVYNVTLPILTQEFVDFGTLTQTSSRVVTPTF</sequence>
<organism evidence="2 3">
    <name type="scientific">Lacinutrix venerupis</name>
    <dbReference type="NCBI Taxonomy" id="1486034"/>
    <lineage>
        <taxon>Bacteria</taxon>
        <taxon>Pseudomonadati</taxon>
        <taxon>Bacteroidota</taxon>
        <taxon>Flavobacteriia</taxon>
        <taxon>Flavobacteriales</taxon>
        <taxon>Flavobacteriaceae</taxon>
        <taxon>Lacinutrix</taxon>
    </lineage>
</organism>
<dbReference type="PROSITE" id="PS51257">
    <property type="entry name" value="PROKAR_LIPOPROTEIN"/>
    <property type="match status" value="1"/>
</dbReference>
<feature type="compositionally biased region" description="Low complexity" evidence="1">
    <location>
        <begin position="154"/>
        <end position="164"/>
    </location>
</feature>
<dbReference type="GO" id="GO:0005509">
    <property type="term" value="F:calcium ion binding"/>
    <property type="evidence" value="ECO:0007669"/>
    <property type="project" value="InterPro"/>
</dbReference>
<name>A0AAC9LMM9_9FLAO</name>
<proteinExistence type="predicted"/>
<dbReference type="Gene3D" id="4.10.1080.10">
    <property type="entry name" value="TSP type-3 repeat"/>
    <property type="match status" value="1"/>
</dbReference>
<feature type="region of interest" description="Disordered" evidence="1">
    <location>
        <begin position="141"/>
        <end position="178"/>
    </location>
</feature>
<dbReference type="EMBL" id="CP019352">
    <property type="protein sequence ID" value="APY00185.1"/>
    <property type="molecule type" value="Genomic_DNA"/>
</dbReference>
<accession>A0AAC9LMM9</accession>
<evidence type="ECO:0000313" key="2">
    <source>
        <dbReference type="EMBL" id="APY00185.1"/>
    </source>
</evidence>
<evidence type="ECO:0000256" key="1">
    <source>
        <dbReference type="SAM" id="MobiDB-lite"/>
    </source>
</evidence>
<dbReference type="KEGG" id="lvn:BWR22_07610"/>
<reference evidence="2 3" key="1">
    <citation type="submission" date="2017-01" db="EMBL/GenBank/DDBJ databases">
        <title>Complete genome of Lacinutrix venerupis DOK2-8 isolated from seawater in Dokdo.</title>
        <authorList>
            <person name="Chi W.-J."/>
            <person name="Kim J.H."/>
        </authorList>
    </citation>
    <scope>NUCLEOTIDE SEQUENCE [LARGE SCALE GENOMIC DNA]</scope>
    <source>
        <strain evidence="2 3">DOK2-8</strain>
    </source>
</reference>
<evidence type="ECO:0000313" key="3">
    <source>
        <dbReference type="Proteomes" id="UP000187506"/>
    </source>
</evidence>
<feature type="compositionally biased region" description="Acidic residues" evidence="1">
    <location>
        <begin position="141"/>
        <end position="153"/>
    </location>
</feature>
<dbReference type="InterPro" id="IPR028974">
    <property type="entry name" value="TSP_type-3_rpt"/>
</dbReference>
<keyword evidence="3" id="KW-1185">Reference proteome</keyword>
<dbReference type="AlphaFoldDB" id="A0AAC9LMM9"/>
<feature type="compositionally biased region" description="Acidic residues" evidence="1">
    <location>
        <begin position="165"/>
        <end position="178"/>
    </location>
</feature>
<gene>
    <name evidence="2" type="ORF">BWR22_07610</name>
</gene>
<protein>
    <submittedName>
        <fullName evidence="2">Uncharacterized protein</fullName>
    </submittedName>
</protein>
<dbReference type="RefSeq" id="WP_076733092.1">
    <property type="nucleotide sequence ID" value="NZ_CP019352.1"/>
</dbReference>
<dbReference type="Proteomes" id="UP000187506">
    <property type="component" value="Chromosome"/>
</dbReference>